<dbReference type="Pfam" id="PF20431">
    <property type="entry name" value="E_motif"/>
    <property type="match status" value="1"/>
</dbReference>
<feature type="repeat" description="PPR" evidence="2">
    <location>
        <begin position="296"/>
        <end position="330"/>
    </location>
</feature>
<feature type="repeat" description="PPR" evidence="2">
    <location>
        <begin position="422"/>
        <end position="456"/>
    </location>
</feature>
<dbReference type="PANTHER" id="PTHR47926:SF468">
    <property type="entry name" value="PENTATRICOPEPTIDE REPEAT-CONTAINING PROTEIN"/>
    <property type="match status" value="1"/>
</dbReference>
<feature type="repeat" description="PPR" evidence="2">
    <location>
        <begin position="492"/>
        <end position="526"/>
    </location>
</feature>
<reference evidence="3" key="1">
    <citation type="submission" date="2020-02" db="EMBL/GenBank/DDBJ databases">
        <authorList>
            <person name="Scholz U."/>
            <person name="Mascher M."/>
            <person name="Fiebig A."/>
        </authorList>
    </citation>
    <scope>NUCLEOTIDE SEQUENCE</scope>
</reference>
<dbReference type="OrthoDB" id="185373at2759"/>
<name>A0A7I8L733_SPIIN</name>
<dbReference type="Pfam" id="PF12854">
    <property type="entry name" value="PPR_1"/>
    <property type="match status" value="1"/>
</dbReference>
<feature type="repeat" description="PPR" evidence="2">
    <location>
        <begin position="44"/>
        <end position="78"/>
    </location>
</feature>
<accession>A0A7I8L733</accession>
<evidence type="ECO:0000313" key="3">
    <source>
        <dbReference type="EMBL" id="CAA7405446.1"/>
    </source>
</evidence>
<dbReference type="InterPro" id="IPR046848">
    <property type="entry name" value="E_motif"/>
</dbReference>
<proteinExistence type="predicted"/>
<evidence type="ECO:0000256" key="2">
    <source>
        <dbReference type="PROSITE-ProRule" id="PRU00708"/>
    </source>
</evidence>
<dbReference type="InterPro" id="IPR011990">
    <property type="entry name" value="TPR-like_helical_dom_sf"/>
</dbReference>
<feature type="repeat" description="PPR" evidence="2">
    <location>
        <begin position="106"/>
        <end position="136"/>
    </location>
</feature>
<dbReference type="FunFam" id="1.25.40.10:FF:000090">
    <property type="entry name" value="Pentatricopeptide repeat-containing protein, chloroplastic"/>
    <property type="match status" value="1"/>
</dbReference>
<keyword evidence="1" id="KW-0677">Repeat</keyword>
<protein>
    <submittedName>
        <fullName evidence="3">Uncharacterized protein</fullName>
    </submittedName>
</protein>
<dbReference type="GO" id="GO:0003723">
    <property type="term" value="F:RNA binding"/>
    <property type="evidence" value="ECO:0007669"/>
    <property type="project" value="InterPro"/>
</dbReference>
<sequence length="754" mass="82046">MAAAAARNRGGSVLFSQNVKITQLGKCGRIEEAATVFSSMPRRNTVSFNAMISAFAKNNRLAAARRLFDQMPARNLLSWNSMLAAYCHHGRSLEALQLFQRMPSRDPFSFALMITCFSRKGMMDEAKKIFLQSRSSCCNSVVCYNAMIAGYAKNGRFEEAKLLLAAAPSPDMISWNSVLAGYTQREKMGAAASFFFKEMPERDAVSWNLMVDGFLRGGENAAAWDYFRRTPRRNIISWVTMVSGLARAGMVAQARELFDQMPEKNLAAWNAMISGHAQALQIHEAHQLFSQMPQRNAISWTAMISALASAGSLATARDLLRRMPFRRKTAAQTAVISGYARIMNMEQARELFEQMTERDVVSWNAMIAGYARCGRMEEALQLFQSMPEKDVVSFNTMIAGFAQAGQPAQAAALFEQMGNERNTISWNSIIAGLTQNGLHHEALRKLISMLRAGERPDGSTLSCGLSACGNLAALFAGEQLHAAVVKFGFSGDASAGNALIAMYGKCGEISAAERIFREMQAPDVVSCNSLISGLAMNGGGAAALELFREMVGALKIPPDEATFVGVLSACNHAGLVEEGLQIFRSISGPSVEHFACVVDLLGRAGRVEEAYELVKKTMAAGGDMTATAGVWGALLAACRVHCRNPNLAGVAAGELADLEKNYYVGLSNVHAEEGRWEEAERVRRMMREKKVRKETGCSWIEVNGEVRAFAAGGPGQHRVSPTWGVLETLTEQIRRMTAATAAGELTFNTADVEG</sequence>
<dbReference type="EMBL" id="LR746274">
    <property type="protein sequence ID" value="CAA7405446.1"/>
    <property type="molecule type" value="Genomic_DNA"/>
</dbReference>
<dbReference type="Pfam" id="PF01535">
    <property type="entry name" value="PPR"/>
    <property type="match status" value="13"/>
</dbReference>
<dbReference type="NCBIfam" id="TIGR00756">
    <property type="entry name" value="PPR"/>
    <property type="match status" value="12"/>
</dbReference>
<keyword evidence="4" id="KW-1185">Reference proteome</keyword>
<dbReference type="AlphaFoldDB" id="A0A7I8L733"/>
<dbReference type="Pfam" id="PF13041">
    <property type="entry name" value="PPR_2"/>
    <property type="match status" value="1"/>
</dbReference>
<dbReference type="PANTHER" id="PTHR47926">
    <property type="entry name" value="PENTATRICOPEPTIDE REPEAT-CONTAINING PROTEIN"/>
    <property type="match status" value="1"/>
</dbReference>
<evidence type="ECO:0000313" key="4">
    <source>
        <dbReference type="Proteomes" id="UP000663760"/>
    </source>
</evidence>
<dbReference type="PROSITE" id="PS51375">
    <property type="entry name" value="PPR"/>
    <property type="match status" value="8"/>
</dbReference>
<evidence type="ECO:0000256" key="1">
    <source>
        <dbReference type="ARBA" id="ARBA00022737"/>
    </source>
</evidence>
<organism evidence="3 4">
    <name type="scientific">Spirodela intermedia</name>
    <name type="common">Intermediate duckweed</name>
    <dbReference type="NCBI Taxonomy" id="51605"/>
    <lineage>
        <taxon>Eukaryota</taxon>
        <taxon>Viridiplantae</taxon>
        <taxon>Streptophyta</taxon>
        <taxon>Embryophyta</taxon>
        <taxon>Tracheophyta</taxon>
        <taxon>Spermatophyta</taxon>
        <taxon>Magnoliopsida</taxon>
        <taxon>Liliopsida</taxon>
        <taxon>Araceae</taxon>
        <taxon>Lemnoideae</taxon>
        <taxon>Spirodela</taxon>
    </lineage>
</organism>
<dbReference type="InterPro" id="IPR002885">
    <property type="entry name" value="PPR_rpt"/>
</dbReference>
<dbReference type="Gene3D" id="1.25.40.10">
    <property type="entry name" value="Tetratricopeptide repeat domain"/>
    <property type="match status" value="7"/>
</dbReference>
<dbReference type="Proteomes" id="UP000663760">
    <property type="component" value="Chromosome 11"/>
</dbReference>
<dbReference type="InterPro" id="IPR046960">
    <property type="entry name" value="PPR_At4g14850-like_plant"/>
</dbReference>
<dbReference type="SUPFAM" id="SSF48452">
    <property type="entry name" value="TPR-like"/>
    <property type="match status" value="1"/>
</dbReference>
<feature type="repeat" description="PPR" evidence="2">
    <location>
        <begin position="140"/>
        <end position="174"/>
    </location>
</feature>
<feature type="repeat" description="PPR" evidence="2">
    <location>
        <begin position="359"/>
        <end position="393"/>
    </location>
</feature>
<feature type="repeat" description="PPR" evidence="2">
    <location>
        <begin position="234"/>
        <end position="268"/>
    </location>
</feature>
<gene>
    <name evidence="3" type="ORF">SI8410_11016124</name>
</gene>
<dbReference type="GO" id="GO:0009451">
    <property type="term" value="P:RNA modification"/>
    <property type="evidence" value="ECO:0007669"/>
    <property type="project" value="InterPro"/>
</dbReference>